<gene>
    <name evidence="2" type="ORF">QEH52_19260</name>
</gene>
<evidence type="ECO:0000313" key="3">
    <source>
        <dbReference type="Proteomes" id="UP001225316"/>
    </source>
</evidence>
<evidence type="ECO:0000256" key="1">
    <source>
        <dbReference type="SAM" id="Phobius"/>
    </source>
</evidence>
<evidence type="ECO:0000313" key="2">
    <source>
        <dbReference type="EMBL" id="MDQ8209666.1"/>
    </source>
</evidence>
<keyword evidence="1" id="KW-0812">Transmembrane</keyword>
<sequence>MITNRRPKRALSIPGAILDRVYGYKKGVLVGLGIYILGGLLCYLLFKLGALLGTG</sequence>
<reference evidence="2 3" key="1">
    <citation type="submission" date="2023-04" db="EMBL/GenBank/DDBJ databases">
        <title>A novel bacteria isolated from coastal sediment.</title>
        <authorList>
            <person name="Liu X.-J."/>
            <person name="Du Z.-J."/>
        </authorList>
    </citation>
    <scope>NUCLEOTIDE SEQUENCE [LARGE SCALE GENOMIC DNA]</scope>
    <source>
        <strain evidence="2 3">SDUM461003</strain>
    </source>
</reference>
<protein>
    <submittedName>
        <fullName evidence="2">Uncharacterized protein</fullName>
    </submittedName>
</protein>
<accession>A0ABU1AZU5</accession>
<dbReference type="Proteomes" id="UP001225316">
    <property type="component" value="Unassembled WGS sequence"/>
</dbReference>
<keyword evidence="1" id="KW-0472">Membrane</keyword>
<feature type="transmembrane region" description="Helical" evidence="1">
    <location>
        <begin position="27"/>
        <end position="46"/>
    </location>
</feature>
<comment type="caution">
    <text evidence="2">The sequence shown here is derived from an EMBL/GenBank/DDBJ whole genome shotgun (WGS) entry which is preliminary data.</text>
</comment>
<organism evidence="2 3">
    <name type="scientific">Thalassobacterium maritimum</name>
    <dbReference type="NCBI Taxonomy" id="3041265"/>
    <lineage>
        <taxon>Bacteria</taxon>
        <taxon>Pseudomonadati</taxon>
        <taxon>Verrucomicrobiota</taxon>
        <taxon>Opitutia</taxon>
        <taxon>Puniceicoccales</taxon>
        <taxon>Coraliomargaritaceae</taxon>
        <taxon>Thalassobacterium</taxon>
    </lineage>
</organism>
<dbReference type="Gene3D" id="1.20.1250.20">
    <property type="entry name" value="MFS general substrate transporter like domains"/>
    <property type="match status" value="1"/>
</dbReference>
<dbReference type="InterPro" id="IPR036259">
    <property type="entry name" value="MFS_trans_sf"/>
</dbReference>
<dbReference type="EMBL" id="JARXHW010000109">
    <property type="protein sequence ID" value="MDQ8209666.1"/>
    <property type="molecule type" value="Genomic_DNA"/>
</dbReference>
<proteinExistence type="predicted"/>
<keyword evidence="1" id="KW-1133">Transmembrane helix</keyword>
<name>A0ABU1AZU5_9BACT</name>
<dbReference type="RefSeq" id="WP_308952584.1">
    <property type="nucleotide sequence ID" value="NZ_JARXHW010000109.1"/>
</dbReference>
<keyword evidence="3" id="KW-1185">Reference proteome</keyword>